<feature type="domain" description="MoaF-like" evidence="1">
    <location>
        <begin position="20"/>
        <end position="113"/>
    </location>
</feature>
<evidence type="ECO:0000313" key="3">
    <source>
        <dbReference type="Proteomes" id="UP000231070"/>
    </source>
</evidence>
<organism evidence="2 3">
    <name type="scientific">Pleomorphomonas carboxyditropha</name>
    <dbReference type="NCBI Taxonomy" id="2023338"/>
    <lineage>
        <taxon>Bacteria</taxon>
        <taxon>Pseudomonadati</taxon>
        <taxon>Pseudomonadota</taxon>
        <taxon>Alphaproteobacteria</taxon>
        <taxon>Hyphomicrobiales</taxon>
        <taxon>Pleomorphomonadaceae</taxon>
        <taxon>Pleomorphomonas</taxon>
    </lineage>
</organism>
<accession>A0A2G9WSE5</accession>
<sequence>MPTIEYMASNTPSPYVFPAVGNLYEVDYGGDLLVRLEFHSISSLTIYGMKGKYKDFVETVKIEVTPLRQDVFMVAWQEENQTTVVHVEDFGKGVIYANITKPGNEFMRIEGPFRRVE</sequence>
<gene>
    <name evidence="2" type="ORF">CJ014_19440</name>
</gene>
<dbReference type="InterPro" id="IPR053892">
    <property type="entry name" value="MoaF-like"/>
</dbReference>
<keyword evidence="3" id="KW-1185">Reference proteome</keyword>
<dbReference type="EMBL" id="NQVN01000016">
    <property type="protein sequence ID" value="PIO97638.1"/>
    <property type="molecule type" value="Genomic_DNA"/>
</dbReference>
<proteinExistence type="predicted"/>
<name>A0A2G9WSE5_9HYPH</name>
<evidence type="ECO:0000313" key="2">
    <source>
        <dbReference type="EMBL" id="PIO97638.1"/>
    </source>
</evidence>
<protein>
    <recommendedName>
        <fullName evidence="1">MoaF-like domain-containing protein</fullName>
    </recommendedName>
</protein>
<dbReference type="OrthoDB" id="8780074at2"/>
<dbReference type="AlphaFoldDB" id="A0A2G9WSE5"/>
<dbReference type="Pfam" id="PF22036">
    <property type="entry name" value="MoaF_like"/>
    <property type="match status" value="1"/>
</dbReference>
<reference evidence="2 3" key="1">
    <citation type="submission" date="2017-08" db="EMBL/GenBank/DDBJ databases">
        <title>Pleomorphomonas carboxidotrophicus sp. nov., a new mesophilic hydrogenogenic carboxidotroph.</title>
        <authorList>
            <person name="Esquivel-Elizondo S."/>
            <person name="Krajmalnik-Brown R."/>
            <person name="Maldonado J."/>
        </authorList>
    </citation>
    <scope>NUCLEOTIDE SEQUENCE [LARGE SCALE GENOMIC DNA]</scope>
    <source>
        <strain evidence="2 3">SVCO-16</strain>
    </source>
</reference>
<comment type="caution">
    <text evidence="2">The sequence shown here is derived from an EMBL/GenBank/DDBJ whole genome shotgun (WGS) entry which is preliminary data.</text>
</comment>
<dbReference type="Proteomes" id="UP000231070">
    <property type="component" value="Unassembled WGS sequence"/>
</dbReference>
<evidence type="ECO:0000259" key="1">
    <source>
        <dbReference type="Pfam" id="PF22036"/>
    </source>
</evidence>
<dbReference type="RefSeq" id="WP_100082159.1">
    <property type="nucleotide sequence ID" value="NZ_NQVN01000016.1"/>
</dbReference>